<accession>A0AAV4TE13</accession>
<evidence type="ECO:0000313" key="3">
    <source>
        <dbReference type="Proteomes" id="UP001054945"/>
    </source>
</evidence>
<evidence type="ECO:0000313" key="2">
    <source>
        <dbReference type="EMBL" id="GIY42995.1"/>
    </source>
</evidence>
<gene>
    <name evidence="2" type="ORF">CEXT_253221</name>
</gene>
<keyword evidence="3" id="KW-1185">Reference proteome</keyword>
<organism evidence="2 3">
    <name type="scientific">Caerostris extrusa</name>
    <name type="common">Bark spider</name>
    <name type="synonym">Caerostris bankana</name>
    <dbReference type="NCBI Taxonomy" id="172846"/>
    <lineage>
        <taxon>Eukaryota</taxon>
        <taxon>Metazoa</taxon>
        <taxon>Ecdysozoa</taxon>
        <taxon>Arthropoda</taxon>
        <taxon>Chelicerata</taxon>
        <taxon>Arachnida</taxon>
        <taxon>Araneae</taxon>
        <taxon>Araneomorphae</taxon>
        <taxon>Entelegynae</taxon>
        <taxon>Araneoidea</taxon>
        <taxon>Araneidae</taxon>
        <taxon>Caerostris</taxon>
    </lineage>
</organism>
<reference evidence="2 3" key="1">
    <citation type="submission" date="2021-06" db="EMBL/GenBank/DDBJ databases">
        <title>Caerostris extrusa draft genome.</title>
        <authorList>
            <person name="Kono N."/>
            <person name="Arakawa K."/>
        </authorList>
    </citation>
    <scope>NUCLEOTIDE SEQUENCE [LARGE SCALE GENOMIC DNA]</scope>
</reference>
<evidence type="ECO:0000256" key="1">
    <source>
        <dbReference type="SAM" id="MobiDB-lite"/>
    </source>
</evidence>
<dbReference type="EMBL" id="BPLR01010915">
    <property type="protein sequence ID" value="GIY42995.1"/>
    <property type="molecule type" value="Genomic_DNA"/>
</dbReference>
<comment type="caution">
    <text evidence="2">The sequence shown here is derived from an EMBL/GenBank/DDBJ whole genome shotgun (WGS) entry which is preliminary data.</text>
</comment>
<feature type="region of interest" description="Disordered" evidence="1">
    <location>
        <begin position="1"/>
        <end position="32"/>
    </location>
</feature>
<name>A0AAV4TE13_CAEEX</name>
<feature type="compositionally biased region" description="Acidic residues" evidence="1">
    <location>
        <begin position="1"/>
        <end position="14"/>
    </location>
</feature>
<protein>
    <submittedName>
        <fullName evidence="2">Uncharacterized protein</fullName>
    </submittedName>
</protein>
<sequence>MADEEPKDSSTEEGEFPRKHRVARNEACPSGPVESRLADLHLTSVFLSSSFLKPKPFIAKDIHSSPSTSVLRNAIKLFKRSLASVVHQRHCFYSRL</sequence>
<proteinExistence type="predicted"/>
<dbReference type="Proteomes" id="UP001054945">
    <property type="component" value="Unassembled WGS sequence"/>
</dbReference>
<dbReference type="AlphaFoldDB" id="A0AAV4TE13"/>